<evidence type="ECO:0000256" key="2">
    <source>
        <dbReference type="ARBA" id="ARBA00022801"/>
    </source>
</evidence>
<keyword evidence="5" id="KW-1185">Reference proteome</keyword>
<dbReference type="InterPro" id="IPR042237">
    <property type="entry name" value="PTRHD1"/>
</dbReference>
<gene>
    <name evidence="4" type="ORF">BCR39DRAFT_560593</name>
</gene>
<keyword evidence="2" id="KW-0378">Hydrolase</keyword>
<dbReference type="InterPro" id="IPR023476">
    <property type="entry name" value="Pep_tRNA_hydro_II_dom_sf"/>
</dbReference>
<evidence type="ECO:0000313" key="5">
    <source>
        <dbReference type="Proteomes" id="UP000193986"/>
    </source>
</evidence>
<dbReference type="PANTHER" id="PTHR46194:SF1">
    <property type="entry name" value="PEPTIDYL-TRNA HYDROLASE PTRHD1-RELATED"/>
    <property type="match status" value="1"/>
</dbReference>
<name>A0A1Y2AVS6_9TREE</name>
<organism evidence="4 5">
    <name type="scientific">Naematelia encephala</name>
    <dbReference type="NCBI Taxonomy" id="71784"/>
    <lineage>
        <taxon>Eukaryota</taxon>
        <taxon>Fungi</taxon>
        <taxon>Dikarya</taxon>
        <taxon>Basidiomycota</taxon>
        <taxon>Agaricomycotina</taxon>
        <taxon>Tremellomycetes</taxon>
        <taxon>Tremellales</taxon>
        <taxon>Naemateliaceae</taxon>
        <taxon>Naematelia</taxon>
    </lineage>
</organism>
<evidence type="ECO:0000256" key="3">
    <source>
        <dbReference type="ARBA" id="ARBA00048707"/>
    </source>
</evidence>
<accession>A0A1Y2AVS6</accession>
<dbReference type="OrthoDB" id="201213at2759"/>
<dbReference type="SUPFAM" id="SSF102462">
    <property type="entry name" value="Peptidyl-tRNA hydrolase II"/>
    <property type="match status" value="1"/>
</dbReference>
<comment type="caution">
    <text evidence="4">The sequence shown here is derived from an EMBL/GenBank/DDBJ whole genome shotgun (WGS) entry which is preliminary data.</text>
</comment>
<dbReference type="GO" id="GO:0004045">
    <property type="term" value="F:peptidyl-tRNA hydrolase activity"/>
    <property type="evidence" value="ECO:0007669"/>
    <property type="project" value="UniProtKB-EC"/>
</dbReference>
<dbReference type="Proteomes" id="UP000193986">
    <property type="component" value="Unassembled WGS sequence"/>
</dbReference>
<evidence type="ECO:0000313" key="4">
    <source>
        <dbReference type="EMBL" id="ORY26337.1"/>
    </source>
</evidence>
<dbReference type="InParanoid" id="A0A1Y2AVS6"/>
<dbReference type="InterPro" id="IPR002833">
    <property type="entry name" value="PTH2"/>
</dbReference>
<dbReference type="EC" id="3.1.1.29" evidence="1"/>
<sequence length="146" mass="15987">MSTSSPATPSDAAVSVAKVDVAVLSMSSNVQAAQPNKSKQSPLVMQIILRRDLETVHDWPIGPLLAQSAHAATAVLHLHAQDPNRHRLPDEGALRSLAERLKQEQVGYHMWIEQPEDIPTAIALVPNRRPKALKKLLDQAGCTLWK</sequence>
<comment type="catalytic activity">
    <reaction evidence="3">
        <text>an N-acyl-L-alpha-aminoacyl-tRNA + H2O = an N-acyl-L-amino acid + a tRNA + H(+)</text>
        <dbReference type="Rhea" id="RHEA:54448"/>
        <dbReference type="Rhea" id="RHEA-COMP:10123"/>
        <dbReference type="Rhea" id="RHEA-COMP:13883"/>
        <dbReference type="ChEBI" id="CHEBI:15377"/>
        <dbReference type="ChEBI" id="CHEBI:15378"/>
        <dbReference type="ChEBI" id="CHEBI:59874"/>
        <dbReference type="ChEBI" id="CHEBI:78442"/>
        <dbReference type="ChEBI" id="CHEBI:138191"/>
        <dbReference type="EC" id="3.1.1.29"/>
    </reaction>
</comment>
<dbReference type="AlphaFoldDB" id="A0A1Y2AVS6"/>
<proteinExistence type="predicted"/>
<dbReference type="Pfam" id="PF01981">
    <property type="entry name" value="PTH2"/>
    <property type="match status" value="1"/>
</dbReference>
<evidence type="ECO:0000256" key="1">
    <source>
        <dbReference type="ARBA" id="ARBA00013260"/>
    </source>
</evidence>
<protein>
    <recommendedName>
        <fullName evidence="1">peptidyl-tRNA hydrolase</fullName>
        <ecNumber evidence="1">3.1.1.29</ecNumber>
    </recommendedName>
</protein>
<dbReference type="PANTHER" id="PTHR46194">
    <property type="entry name" value="PEPTIDYL-TRNA HYDROLASE PTRHD1-RELATED"/>
    <property type="match status" value="1"/>
</dbReference>
<reference evidence="4 5" key="1">
    <citation type="submission" date="2016-07" db="EMBL/GenBank/DDBJ databases">
        <title>Pervasive Adenine N6-methylation of Active Genes in Fungi.</title>
        <authorList>
            <consortium name="DOE Joint Genome Institute"/>
            <person name="Mondo S.J."/>
            <person name="Dannebaum R.O."/>
            <person name="Kuo R.C."/>
            <person name="Labutti K."/>
            <person name="Haridas S."/>
            <person name="Kuo A."/>
            <person name="Salamov A."/>
            <person name="Ahrendt S.R."/>
            <person name="Lipzen A."/>
            <person name="Sullivan W."/>
            <person name="Andreopoulos W.B."/>
            <person name="Clum A."/>
            <person name="Lindquist E."/>
            <person name="Daum C."/>
            <person name="Ramamoorthy G.K."/>
            <person name="Gryganskyi A."/>
            <person name="Culley D."/>
            <person name="Magnuson J.K."/>
            <person name="James T.Y."/>
            <person name="O'Malley M.A."/>
            <person name="Stajich J.E."/>
            <person name="Spatafora J.W."/>
            <person name="Visel A."/>
            <person name="Grigoriev I.V."/>
        </authorList>
    </citation>
    <scope>NUCLEOTIDE SEQUENCE [LARGE SCALE GENOMIC DNA]</scope>
    <source>
        <strain evidence="4 5">68-887.2</strain>
    </source>
</reference>
<dbReference type="EMBL" id="MCFC01000048">
    <property type="protein sequence ID" value="ORY26337.1"/>
    <property type="molecule type" value="Genomic_DNA"/>
</dbReference>